<dbReference type="RefSeq" id="WP_187013739.1">
    <property type="nucleotide sequence ID" value="NZ_JACOQI010000002.1"/>
</dbReference>
<comment type="caution">
    <text evidence="3">The sequence shown here is derived from an EMBL/GenBank/DDBJ whole genome shotgun (WGS) entry which is preliminary data.</text>
</comment>
<evidence type="ECO:0000256" key="1">
    <source>
        <dbReference type="ARBA" id="ARBA00022737"/>
    </source>
</evidence>
<dbReference type="Pfam" id="PF18013">
    <property type="entry name" value="Phage_lysozyme2"/>
    <property type="match status" value="1"/>
</dbReference>
<dbReference type="InterPro" id="IPR001119">
    <property type="entry name" value="SLH_dom"/>
</dbReference>
<gene>
    <name evidence="3" type="ORF">H8Z83_03280</name>
</gene>
<proteinExistence type="predicted"/>
<dbReference type="Proteomes" id="UP000620327">
    <property type="component" value="Unassembled WGS sequence"/>
</dbReference>
<evidence type="ECO:0000313" key="3">
    <source>
        <dbReference type="EMBL" id="MBC5769368.1"/>
    </source>
</evidence>
<dbReference type="PROSITE" id="PS51272">
    <property type="entry name" value="SLH"/>
    <property type="match status" value="1"/>
</dbReference>
<feature type="domain" description="SLH" evidence="2">
    <location>
        <begin position="186"/>
        <end position="251"/>
    </location>
</feature>
<accession>A0A923MFG4</accession>
<dbReference type="AlphaFoldDB" id="A0A923MFG4"/>
<name>A0A923MFG4_9FIRM</name>
<reference evidence="3" key="1">
    <citation type="submission" date="2020-08" db="EMBL/GenBank/DDBJ databases">
        <title>Genome public.</title>
        <authorList>
            <person name="Liu C."/>
            <person name="Sun Q."/>
        </authorList>
    </citation>
    <scope>NUCLEOTIDE SEQUENCE</scope>
    <source>
        <strain evidence="3">BX15</strain>
    </source>
</reference>
<evidence type="ECO:0000313" key="4">
    <source>
        <dbReference type="Proteomes" id="UP000620327"/>
    </source>
</evidence>
<dbReference type="Gene3D" id="1.10.530.10">
    <property type="match status" value="1"/>
</dbReference>
<keyword evidence="4" id="KW-1185">Reference proteome</keyword>
<evidence type="ECO:0000259" key="2">
    <source>
        <dbReference type="PROSITE" id="PS51272"/>
    </source>
</evidence>
<sequence>MNELTIHDYLQKKGLNEYGIAGLMGNLFAESGLNPRNLQNSYENVLGMNDNAYVAAVDNGTYTNFVQDKAGFGLAQWTFWTRKQALLDFAKSSGKSIGDLAMQLGFLWKELSESYPGVLAMLRAATSVLEASNAVLLNFEKPANQSKDVQKKRAEYGQRYYDQFASQTAPASDSDLKQFRKLFQEMRAELQDNDCGQWSAEARQWALDMGLITGNGTVINGEPNYMWQDLVTREQFVTVLYRLAQIMGSPA</sequence>
<keyword evidence="1" id="KW-0677">Repeat</keyword>
<organism evidence="3 4">
    <name type="scientific">Dysosmobacter segnis</name>
    <dbReference type="NCBI Taxonomy" id="2763042"/>
    <lineage>
        <taxon>Bacteria</taxon>
        <taxon>Bacillati</taxon>
        <taxon>Bacillota</taxon>
        <taxon>Clostridia</taxon>
        <taxon>Eubacteriales</taxon>
        <taxon>Oscillospiraceae</taxon>
        <taxon>Dysosmobacter</taxon>
    </lineage>
</organism>
<dbReference type="EMBL" id="JACOQI010000002">
    <property type="protein sequence ID" value="MBC5769368.1"/>
    <property type="molecule type" value="Genomic_DNA"/>
</dbReference>
<dbReference type="InterPro" id="IPR041219">
    <property type="entry name" value="Phage_lysozyme2"/>
</dbReference>
<protein>
    <recommendedName>
        <fullName evidence="2">SLH domain-containing protein</fullName>
    </recommendedName>
</protein>